<dbReference type="InterPro" id="IPR020575">
    <property type="entry name" value="Hsp90_N"/>
</dbReference>
<sequence length="717" mass="81110">MQEAMNRNEEAKIDQETQNVFEELRQNGPLPRTDEKVSLDENVVGVSEGETHAFDAQMDSLLSILINSVYSSKDYFLRELISNASDANDKRKKLSYTTHQIIEEEQCIKIIPNKENRTITICDTGIGMSKADMINYLGSIASSGTKEFKKMLQSTSSEGQSIDNLIGQFGLGFYAAFLVADQVDVISRKGDESPCIWSSRGPGGYVVAPYTGEHAQGTSVVLHISEQCKSYLEEKTLEDIIKAHSSFIGYPIYLFVIAEKTRKVSKTVEEKKEENSEKADEDVVEDAAEEKEDEETYFEEEFKKLNTQMPLWARDPKEETITEKEYEDFYKSISNDWEKHCAVSHSTIEGDFKLQVLLFAQNRPPFRMFEGSKKSACNIKLYVQNVLISSDLSEAVPEWMSFIHGVISSKDIPINLSREIVQGKSVMKLIKRVISKKVIDMLNDMAFDKENYLKSYSNFSTCLKTGIYMDNSDVGAKLLKLLRFKTTKSEEPISFEEYVSRMAEGQKKIYVITGMNEKEVMSHPALDRMTKYEVIYMPDPMDEFVIQVNSQFNEFPFQRITSEGIDLPEEKEDTKEKEEEFKGVIESMKAVLGDKVEKIVISTALEKLPCFVSSAGHSYSPAMEQILKAQPGGSSANPVFASGYLTKKMLEINPNHATIVGLKTLLEKDDKEKFNTTVGLLFDSCLLGNGFPISNMAEFSKRIFEFVNMGMESMTIQ</sequence>
<dbReference type="HAMAP" id="MF_00505">
    <property type="entry name" value="HSP90"/>
    <property type="match status" value="1"/>
</dbReference>
<dbReference type="Pfam" id="PF13589">
    <property type="entry name" value="HATPase_c_3"/>
    <property type="match status" value="1"/>
</dbReference>
<evidence type="ECO:0000256" key="6">
    <source>
        <dbReference type="ARBA" id="ARBA00023186"/>
    </source>
</evidence>
<keyword evidence="6" id="KW-0143">Chaperone</keyword>
<dbReference type="AlphaFoldDB" id="H8Z9X9"/>
<dbReference type="NCBIfam" id="NF003555">
    <property type="entry name" value="PRK05218.1"/>
    <property type="match status" value="1"/>
</dbReference>
<dbReference type="InterPro" id="IPR037196">
    <property type="entry name" value="HSP90_C"/>
</dbReference>
<evidence type="ECO:0000256" key="5">
    <source>
        <dbReference type="ARBA" id="ARBA00023016"/>
    </source>
</evidence>
<dbReference type="GO" id="GO:0051082">
    <property type="term" value="F:unfolded protein binding"/>
    <property type="evidence" value="ECO:0007669"/>
    <property type="project" value="InterPro"/>
</dbReference>
<evidence type="ECO:0000256" key="1">
    <source>
        <dbReference type="ARBA" id="ARBA00008239"/>
    </source>
</evidence>
<accession>H8Z9X9</accession>
<dbReference type="SUPFAM" id="SSF55874">
    <property type="entry name" value="ATPase domain of HSP90 chaperone/DNA topoisomerase II/histidine kinase"/>
    <property type="match status" value="1"/>
</dbReference>
<proteinExistence type="inferred from homology"/>
<dbReference type="InterPro" id="IPR020568">
    <property type="entry name" value="Ribosomal_Su5_D2-typ_SF"/>
</dbReference>
<keyword evidence="5 9" id="KW-0346">Stress response</keyword>
<gene>
    <name evidence="9" type="ORF">NERG_00400</name>
</gene>
<feature type="binding site" evidence="7">
    <location>
        <position position="123"/>
    </location>
    <ligand>
        <name>ATP</name>
        <dbReference type="ChEBI" id="CHEBI:30616"/>
    </ligand>
</feature>
<feature type="region of interest" description="Disordered" evidence="8">
    <location>
        <begin position="268"/>
        <end position="291"/>
    </location>
</feature>
<feature type="binding site" evidence="7">
    <location>
        <begin position="168"/>
        <end position="173"/>
    </location>
    <ligand>
        <name>ATP</name>
        <dbReference type="ChEBI" id="CHEBI:30616"/>
    </ligand>
</feature>
<dbReference type="InterPro" id="IPR036890">
    <property type="entry name" value="HATPase_C_sf"/>
</dbReference>
<protein>
    <submittedName>
        <fullName evidence="9">Heat shock protein 90</fullName>
    </submittedName>
</protein>
<evidence type="ECO:0000256" key="4">
    <source>
        <dbReference type="ARBA" id="ARBA00022840"/>
    </source>
</evidence>
<dbReference type="GO" id="GO:0005524">
    <property type="term" value="F:ATP binding"/>
    <property type="evidence" value="ECO:0007669"/>
    <property type="project" value="UniProtKB-KW"/>
</dbReference>
<feature type="binding site" evidence="7">
    <location>
        <position position="79"/>
    </location>
    <ligand>
        <name>ATP</name>
        <dbReference type="ChEBI" id="CHEBI:30616"/>
    </ligand>
</feature>
<feature type="compositionally biased region" description="Acidic residues" evidence="8">
    <location>
        <begin position="279"/>
        <end position="291"/>
    </location>
</feature>
<dbReference type="GO" id="GO:0140662">
    <property type="term" value="F:ATP-dependent protein folding chaperone"/>
    <property type="evidence" value="ECO:0007669"/>
    <property type="project" value="InterPro"/>
</dbReference>
<feature type="binding site" evidence="7">
    <location>
        <position position="218"/>
    </location>
    <ligand>
        <name>ATP</name>
        <dbReference type="ChEBI" id="CHEBI:30616"/>
    </ligand>
</feature>
<dbReference type="InterPro" id="IPR001404">
    <property type="entry name" value="Hsp90_fam"/>
</dbReference>
<evidence type="ECO:0000256" key="8">
    <source>
        <dbReference type="SAM" id="MobiDB-lite"/>
    </source>
</evidence>
<feature type="binding site" evidence="7">
    <location>
        <position position="128"/>
    </location>
    <ligand>
        <name>ATP</name>
        <dbReference type="ChEBI" id="CHEBI:30616"/>
    </ligand>
</feature>
<feature type="compositionally biased region" description="Basic and acidic residues" evidence="8">
    <location>
        <begin position="268"/>
        <end position="278"/>
    </location>
</feature>
<dbReference type="Proteomes" id="UP000005622">
    <property type="component" value="Unassembled WGS sequence"/>
</dbReference>
<dbReference type="STRING" id="944018.H8Z9X9"/>
<dbReference type="Gene3D" id="1.20.120.790">
    <property type="entry name" value="Heat shock protein 90, C-terminal domain"/>
    <property type="match status" value="1"/>
</dbReference>
<dbReference type="Gene3D" id="3.30.565.10">
    <property type="entry name" value="Histidine kinase-like ATPase, C-terminal domain"/>
    <property type="match status" value="1"/>
</dbReference>
<comment type="similarity">
    <text evidence="1">Belongs to the heat shock protein 90 family.</text>
</comment>
<evidence type="ECO:0000256" key="2">
    <source>
        <dbReference type="ARBA" id="ARBA00022490"/>
    </source>
</evidence>
<dbReference type="EMBL" id="JH604633">
    <property type="protein sequence ID" value="EHY66760.1"/>
    <property type="molecule type" value="Genomic_DNA"/>
</dbReference>
<dbReference type="PANTHER" id="PTHR11528">
    <property type="entry name" value="HEAT SHOCK PROTEIN 90 FAMILY MEMBER"/>
    <property type="match status" value="1"/>
</dbReference>
<dbReference type="SUPFAM" id="SSF110942">
    <property type="entry name" value="HSP90 C-terminal domain"/>
    <property type="match status" value="1"/>
</dbReference>
<feature type="binding site" evidence="7">
    <location>
        <position position="83"/>
    </location>
    <ligand>
        <name>ATP</name>
        <dbReference type="ChEBI" id="CHEBI:30616"/>
    </ligand>
</feature>
<evidence type="ECO:0000256" key="7">
    <source>
        <dbReference type="PIRSR" id="PIRSR002583-1"/>
    </source>
</evidence>
<dbReference type="FunFam" id="3.30.565.10:FF:000357">
    <property type="entry name" value="Heat shock protein HSP 90-beta"/>
    <property type="match status" value="1"/>
</dbReference>
<dbReference type="SUPFAM" id="SSF54211">
    <property type="entry name" value="Ribosomal protein S5 domain 2-like"/>
    <property type="match status" value="1"/>
</dbReference>
<name>H8Z9X9_NEMA1</name>
<organism evidence="9">
    <name type="scientific">Nematocida ausubeli (strain ATCC PRA-371 / ERTm2)</name>
    <name type="common">Nematode killer fungus</name>
    <dbReference type="NCBI Taxonomy" id="1913371"/>
    <lineage>
        <taxon>Eukaryota</taxon>
        <taxon>Fungi</taxon>
        <taxon>Fungi incertae sedis</taxon>
        <taxon>Microsporidia</taxon>
        <taxon>Nematocida</taxon>
    </lineage>
</organism>
<evidence type="ECO:0000256" key="3">
    <source>
        <dbReference type="ARBA" id="ARBA00022741"/>
    </source>
</evidence>
<dbReference type="CDD" id="cd16927">
    <property type="entry name" value="HATPase_Hsp90-like"/>
    <property type="match status" value="1"/>
</dbReference>
<keyword evidence="4 7" id="KW-0067">ATP-binding</keyword>
<dbReference type="Pfam" id="PF00183">
    <property type="entry name" value="HSP90"/>
    <property type="match status" value="1"/>
</dbReference>
<dbReference type="HOGENOM" id="CLU_006684_1_3_1"/>
<dbReference type="PRINTS" id="PR00775">
    <property type="entry name" value="HEATSHOCK90"/>
</dbReference>
<keyword evidence="3 7" id="KW-0547">Nucleotide-binding</keyword>
<feature type="binding site" evidence="7">
    <location>
        <position position="418"/>
    </location>
    <ligand>
        <name>ATP</name>
        <dbReference type="ChEBI" id="CHEBI:30616"/>
    </ligand>
</feature>
<evidence type="ECO:0000313" key="9">
    <source>
        <dbReference type="EMBL" id="EHY66760.1"/>
    </source>
</evidence>
<dbReference type="GO" id="GO:0016887">
    <property type="term" value="F:ATP hydrolysis activity"/>
    <property type="evidence" value="ECO:0007669"/>
    <property type="project" value="InterPro"/>
</dbReference>
<dbReference type="Gene3D" id="3.30.230.80">
    <property type="match status" value="1"/>
</dbReference>
<keyword evidence="2" id="KW-0963">Cytoplasm</keyword>
<feature type="binding site" evidence="7">
    <location>
        <begin position="143"/>
        <end position="144"/>
    </location>
    <ligand>
        <name>ATP</name>
        <dbReference type="ChEBI" id="CHEBI:30616"/>
    </ligand>
</feature>
<reference evidence="9" key="1">
    <citation type="submission" date="2011-03" db="EMBL/GenBank/DDBJ databases">
        <title>The Genome Sequence of Nematocida sp1 strain ERTm2.</title>
        <authorList>
            <consortium name="The Broad Institute Genome Sequencing Platform"/>
            <consortium name="The Broad Institute Genome Sequencing Center for Infectious Disease"/>
            <person name="Cuomo C."/>
            <person name="Troemel E."/>
            <person name="Young S.K."/>
            <person name="Zeng Q."/>
            <person name="Gargeya S."/>
            <person name="Fitzgerald M."/>
            <person name="Haas B."/>
            <person name="Abouelleil A."/>
            <person name="Alvarado L."/>
            <person name="Arachchi H.M."/>
            <person name="Berlin A."/>
            <person name="Brown A."/>
            <person name="Chapman S.B."/>
            <person name="Chen Z."/>
            <person name="Dunbar C."/>
            <person name="Freedman E."/>
            <person name="Gearin G."/>
            <person name="Gellesch M."/>
            <person name="Goldberg J."/>
            <person name="Griggs A."/>
            <person name="Gujja S."/>
            <person name="Heilman E.R."/>
            <person name="Heiman D."/>
            <person name="Howarth C."/>
            <person name="Larson L."/>
            <person name="Lui A."/>
            <person name="MacDonald P.J.P."/>
            <person name="Mehta T."/>
            <person name="Montmayeur A."/>
            <person name="Murphy C."/>
            <person name="Neiman D."/>
            <person name="Pearson M."/>
            <person name="Priest M."/>
            <person name="Roberts A."/>
            <person name="Saif S."/>
            <person name="Shea T."/>
            <person name="Shenoy N."/>
            <person name="Sisk P."/>
            <person name="Stolte C."/>
            <person name="Sykes S."/>
            <person name="White J."/>
            <person name="Yandava C."/>
            <person name="Wortman J."/>
            <person name="Nusbaum C."/>
            <person name="Birren B."/>
        </authorList>
    </citation>
    <scope>NUCLEOTIDE SEQUENCE</scope>
    <source>
        <strain evidence="9">ERTm2</strain>
    </source>
</reference>
<dbReference type="Gene3D" id="3.40.50.11260">
    <property type="match status" value="1"/>
</dbReference>
<dbReference type="PIRSF" id="PIRSF002583">
    <property type="entry name" value="Hsp90"/>
    <property type="match status" value="1"/>
</dbReference>